<reference evidence="1" key="1">
    <citation type="submission" date="2020-06" db="EMBL/GenBank/DDBJ databases">
        <authorList>
            <person name="Onetto C."/>
        </authorList>
    </citation>
    <scope>NUCLEOTIDE SEQUENCE</scope>
</reference>
<dbReference type="Proteomes" id="UP000716446">
    <property type="component" value="Unassembled WGS sequence"/>
</dbReference>
<evidence type="ECO:0008006" key="3">
    <source>
        <dbReference type="Google" id="ProtNLM"/>
    </source>
</evidence>
<evidence type="ECO:0000313" key="1">
    <source>
        <dbReference type="EMBL" id="CAD0081747.1"/>
    </source>
</evidence>
<organism evidence="1 2">
    <name type="scientific">Aureobasidium vineae</name>
    <dbReference type="NCBI Taxonomy" id="2773715"/>
    <lineage>
        <taxon>Eukaryota</taxon>
        <taxon>Fungi</taxon>
        <taxon>Dikarya</taxon>
        <taxon>Ascomycota</taxon>
        <taxon>Pezizomycotina</taxon>
        <taxon>Dothideomycetes</taxon>
        <taxon>Dothideomycetidae</taxon>
        <taxon>Dothideales</taxon>
        <taxon>Saccotheciaceae</taxon>
        <taxon>Aureobasidium</taxon>
    </lineage>
</organism>
<gene>
    <name evidence="1" type="ORF">AWRI4619_LOCUS314</name>
</gene>
<keyword evidence="2" id="KW-1185">Reference proteome</keyword>
<evidence type="ECO:0000313" key="2">
    <source>
        <dbReference type="Proteomes" id="UP000716446"/>
    </source>
</evidence>
<dbReference type="EMBL" id="CAIJEN010000001">
    <property type="protein sequence ID" value="CAD0081747.1"/>
    <property type="molecule type" value="Genomic_DNA"/>
</dbReference>
<dbReference type="AlphaFoldDB" id="A0A9N8P4X2"/>
<accession>A0A9N8P4X2</accession>
<sequence>MSASADPPNVLEYRPAFKQRPKDMGPPPPTVTGTVGHLTASAHISLRAAYTHSKTPMDHGADLLKQAELTAEKFNLRERETYIGLGVDAAAFELYTEWVYSGRICKGASTARAKDTDLAFIGQAYILGEKLLDHTFRNAVVDFLLETVVATGSLDLTLPTLIFNETSASAPIRRLLVDLYACYGHKDWLKALVNHNAFLSDLIQMESSVPWANVTLER</sequence>
<protein>
    <recommendedName>
        <fullName evidence="3">BTB domain-containing protein</fullName>
    </recommendedName>
</protein>
<proteinExistence type="predicted"/>
<comment type="caution">
    <text evidence="1">The sequence shown here is derived from an EMBL/GenBank/DDBJ whole genome shotgun (WGS) entry which is preliminary data.</text>
</comment>
<name>A0A9N8P4X2_9PEZI</name>